<keyword evidence="1" id="KW-0472">Membrane</keyword>
<keyword evidence="3" id="KW-1185">Reference proteome</keyword>
<evidence type="ECO:0000256" key="1">
    <source>
        <dbReference type="SAM" id="Phobius"/>
    </source>
</evidence>
<keyword evidence="1" id="KW-0812">Transmembrane</keyword>
<keyword evidence="1" id="KW-1133">Transmembrane helix</keyword>
<reference evidence="2 3" key="1">
    <citation type="submission" date="2019-04" db="EMBL/GenBank/DDBJ databases">
        <title>Psychroflexus halotolerans sp. nov., isolated from a marine solar saltern.</title>
        <authorList>
            <person name="Feng X."/>
        </authorList>
    </citation>
    <scope>NUCLEOTIDE SEQUENCE [LARGE SCALE GENOMIC DNA]</scope>
    <source>
        <strain evidence="2 3">WDS2C27</strain>
    </source>
</reference>
<evidence type="ECO:0008006" key="4">
    <source>
        <dbReference type="Google" id="ProtNLM"/>
    </source>
</evidence>
<dbReference type="OrthoDB" id="1144182at2"/>
<organism evidence="2 3">
    <name type="scientific">Mesohalobacter halotolerans</name>
    <dbReference type="NCBI Taxonomy" id="1883405"/>
    <lineage>
        <taxon>Bacteria</taxon>
        <taxon>Pseudomonadati</taxon>
        <taxon>Bacteroidota</taxon>
        <taxon>Flavobacteriia</taxon>
        <taxon>Flavobacteriales</taxon>
        <taxon>Flavobacteriaceae</taxon>
        <taxon>Mesohalobacter</taxon>
    </lineage>
</organism>
<dbReference type="AlphaFoldDB" id="A0A4U5TU34"/>
<dbReference type="InterPro" id="IPR009937">
    <property type="entry name" value="Phage_holin_3_6"/>
</dbReference>
<protein>
    <recommendedName>
        <fullName evidence="4">Competence protein</fullName>
    </recommendedName>
</protein>
<evidence type="ECO:0000313" key="3">
    <source>
        <dbReference type="Proteomes" id="UP000306552"/>
    </source>
</evidence>
<dbReference type="Pfam" id="PF07332">
    <property type="entry name" value="Phage_holin_3_6"/>
    <property type="match status" value="1"/>
</dbReference>
<dbReference type="Proteomes" id="UP000306552">
    <property type="component" value="Unassembled WGS sequence"/>
</dbReference>
<dbReference type="EMBL" id="SWMU01000001">
    <property type="protein sequence ID" value="TKS57673.1"/>
    <property type="molecule type" value="Genomic_DNA"/>
</dbReference>
<dbReference type="RefSeq" id="WP_138931373.1">
    <property type="nucleotide sequence ID" value="NZ_SWMU01000001.1"/>
</dbReference>
<name>A0A4U5TU34_9FLAO</name>
<feature type="transmembrane region" description="Helical" evidence="1">
    <location>
        <begin position="74"/>
        <end position="97"/>
    </location>
</feature>
<evidence type="ECO:0000313" key="2">
    <source>
        <dbReference type="EMBL" id="TKS57673.1"/>
    </source>
</evidence>
<comment type="caution">
    <text evidence="2">The sequence shown here is derived from an EMBL/GenBank/DDBJ whole genome shotgun (WGS) entry which is preliminary data.</text>
</comment>
<gene>
    <name evidence="2" type="ORF">FCN74_04455</name>
</gene>
<accession>A0A4U5TU34</accession>
<proteinExistence type="predicted"/>
<feature type="transmembrane region" description="Helical" evidence="1">
    <location>
        <begin position="43"/>
        <end position="68"/>
    </location>
</feature>
<sequence length="116" mass="13156">MSNQNMGEHLNNLSDDAKTYIESEIAYYKLDAYKKLIKATSSLLKFLINAGIVLLIFAFLSIGLGLLLGKLIGYYYVGFFIIAGIYFVILLLILIFGKPFIEKSVLKIYNQIFEDI</sequence>